<evidence type="ECO:0000313" key="6">
    <source>
        <dbReference type="Proteomes" id="UP001359886"/>
    </source>
</evidence>
<reference evidence="5 6" key="1">
    <citation type="submission" date="2024-02" db="EMBL/GenBank/DDBJ databases">
        <title>A novel Wenzhouxiangellaceae bacterium, isolated from coastal sediments.</title>
        <authorList>
            <person name="Du Z.-J."/>
            <person name="Ye Y.-Q."/>
            <person name="Zhang X.-Y."/>
        </authorList>
    </citation>
    <scope>NUCLEOTIDE SEQUENCE [LARGE SCALE GENOMIC DNA]</scope>
    <source>
        <strain evidence="5 6">CH-27</strain>
    </source>
</reference>
<evidence type="ECO:0000256" key="2">
    <source>
        <dbReference type="SAM" id="MobiDB-lite"/>
    </source>
</evidence>
<dbReference type="Proteomes" id="UP001359886">
    <property type="component" value="Unassembled WGS sequence"/>
</dbReference>
<comment type="caution">
    <text evidence="5">The sequence shown here is derived from an EMBL/GenBank/DDBJ whole genome shotgun (WGS) entry which is preliminary data.</text>
</comment>
<proteinExistence type="predicted"/>
<keyword evidence="6" id="KW-1185">Reference proteome</keyword>
<dbReference type="PANTHER" id="PTHR43739">
    <property type="entry name" value="XYLOGLUCANASE (EUROFUNG)"/>
    <property type="match status" value="1"/>
</dbReference>
<feature type="chain" id="PRO_5043869309" description="Sortilin N-terminal domain-containing protein" evidence="3">
    <location>
        <begin position="25"/>
        <end position="1089"/>
    </location>
</feature>
<dbReference type="Gene3D" id="2.130.10.10">
    <property type="entry name" value="YVTN repeat-like/Quinoprotein amine dehydrogenase"/>
    <property type="match status" value="4"/>
</dbReference>
<feature type="domain" description="Sortilin N-terminal" evidence="4">
    <location>
        <begin position="129"/>
        <end position="253"/>
    </location>
</feature>
<name>A0AAW9RGV1_9GAMM</name>
<accession>A0AAW9RGV1</accession>
<dbReference type="InterPro" id="IPR015943">
    <property type="entry name" value="WD40/YVTN_repeat-like_dom_sf"/>
</dbReference>
<keyword evidence="1" id="KW-0677">Repeat</keyword>
<dbReference type="PANTHER" id="PTHR43739:SF5">
    <property type="entry name" value="EXO-ALPHA-SIALIDASE"/>
    <property type="match status" value="1"/>
</dbReference>
<dbReference type="AlphaFoldDB" id="A0AAW9RGV1"/>
<dbReference type="GO" id="GO:0010411">
    <property type="term" value="P:xyloglucan metabolic process"/>
    <property type="evidence" value="ECO:0007669"/>
    <property type="project" value="TreeGrafter"/>
</dbReference>
<dbReference type="CDD" id="cd15482">
    <property type="entry name" value="Sialidase_non-viral"/>
    <property type="match status" value="1"/>
</dbReference>
<evidence type="ECO:0000313" key="5">
    <source>
        <dbReference type="EMBL" id="MEJ8566726.1"/>
    </source>
</evidence>
<dbReference type="EMBL" id="JAZHOG010000002">
    <property type="protein sequence ID" value="MEJ8566726.1"/>
    <property type="molecule type" value="Genomic_DNA"/>
</dbReference>
<evidence type="ECO:0000256" key="3">
    <source>
        <dbReference type="SAM" id="SignalP"/>
    </source>
</evidence>
<organism evidence="5 6">
    <name type="scientific">Elongatibacter sediminis</name>
    <dbReference type="NCBI Taxonomy" id="3119006"/>
    <lineage>
        <taxon>Bacteria</taxon>
        <taxon>Pseudomonadati</taxon>
        <taxon>Pseudomonadota</taxon>
        <taxon>Gammaproteobacteria</taxon>
        <taxon>Chromatiales</taxon>
        <taxon>Wenzhouxiangellaceae</taxon>
        <taxon>Elongatibacter</taxon>
    </lineage>
</organism>
<gene>
    <name evidence="5" type="ORF">V3330_03710</name>
</gene>
<keyword evidence="3" id="KW-0732">Signal</keyword>
<dbReference type="SUPFAM" id="SSF110296">
    <property type="entry name" value="Oligoxyloglucan reducing end-specific cellobiohydrolase"/>
    <property type="match status" value="2"/>
</dbReference>
<dbReference type="InterPro" id="IPR031778">
    <property type="entry name" value="Sortilin_N"/>
</dbReference>
<feature type="signal peptide" evidence="3">
    <location>
        <begin position="1"/>
        <end position="24"/>
    </location>
</feature>
<dbReference type="Pfam" id="PF15902">
    <property type="entry name" value="Sortilin-Vps10"/>
    <property type="match status" value="1"/>
</dbReference>
<sequence length="1089" mass="120904">MSKFVGLSFFVCVCVLGGALPVDAARAATADDQHPLAALPLRSIGPALTSGRVADFAFHPEHHQIYYVAMASAGVWKTTNNGISWEHVFRNEGSFATGVVVLDPSDPEVVWVGSGENNSQRSVGYGDGVYRSRDGGASWTRMGLENSGHISMIRFHPGDSHTVYVAAQGPLWSSGGDRGLYRSRDDGESWERIFHADDDTGVNEFLIHPEQPERMLASTYQRRRHVWTLINGGPGSGIHRSDDGGASWRRIDRGLPAGDLGRIGLAAAPSNPSIVYAIVEADDEGRGVYRSTDFGESWEKQSGHMTSSPQYYNELFVDPHDPDRVYAIDTFTHVSEDAGRTWTRLSIENRHVDDHALWIDPDNTEHLFIGGDGGIFESWDRGRKWRHLRNLPVTQFYRGTPDNDVPFYNICGGTQDNHTLCGPSRTMYADGITNADWWIAQFGDGFKPRIDPTDANVVYAQYQHGGLARFDRVTGERMMITPQPASGEKAYKWNWNSPLIISPHDHRRLYFGAERLFRSDDRGESWVAVSGDLSRGLDRNELEVMGRVWSVDAIAKNASTSLYGALIALDESPLIEGLLYAGTDDGLVHVSEDGGENWRRVDRFPGVPDRSLIEDLVASRHDPDVAWAVIDNHKRGDFKPYVLRTDDRGRSWRLISGTLPSRGSAHTLAEDSEDPALLFVGTEFGVFFTQDGGGSWHELTDLPTVAVRDLEIQRREDDLVISTFGLGFYLLEDLAPLRTAADELVDRATLFEPDDAWLYVPDVRRGWGGKGDYGIDRYAADNPPFGAVIAYYLPEEIAGLRDRRRADERERAKEGADNPYPDWERLRREDREEDPSVVITIRDSDNNVVRRIDGPTGKGYQRVAWDLRYPAPDPVNLNPPSELAPWQSPPMGPLVIPGTYSATLSRRVEGQWTDLSGPHSFELKPLHEGGLVAADPSDRLAFELEAASLYRAVSGADRHTGELEERVAHLLRAIDLTPTDNEDLAQSARELRARLADLRVALNGDATVARRYEPVPLPILDRIAYIVGGAWESQAATPAAYRESLAIAGEEFAAALDSLATIRSDLEALETELEARGGPWTPGRLPEWP</sequence>
<evidence type="ECO:0000256" key="1">
    <source>
        <dbReference type="ARBA" id="ARBA00022737"/>
    </source>
</evidence>
<protein>
    <recommendedName>
        <fullName evidence="4">Sortilin N-terminal domain-containing protein</fullName>
    </recommendedName>
</protein>
<dbReference type="InterPro" id="IPR052025">
    <property type="entry name" value="Xyloglucanase_GH74"/>
</dbReference>
<feature type="region of interest" description="Disordered" evidence="2">
    <location>
        <begin position="808"/>
        <end position="829"/>
    </location>
</feature>
<evidence type="ECO:0000259" key="4">
    <source>
        <dbReference type="Pfam" id="PF15902"/>
    </source>
</evidence>